<name>A0A7I8K5A2_SPIIN</name>
<gene>
    <name evidence="3" type="ORF">SI8410_02002948</name>
</gene>
<feature type="domain" description="Nitroreductase" evidence="2">
    <location>
        <begin position="519"/>
        <end position="607"/>
    </location>
</feature>
<proteinExistence type="predicted"/>
<accession>A0A7I8K5A2</accession>
<dbReference type="SUPFAM" id="SSF55469">
    <property type="entry name" value="FMN-dependent nitroreductase-like"/>
    <property type="match status" value="2"/>
</dbReference>
<evidence type="ECO:0000313" key="4">
    <source>
        <dbReference type="Proteomes" id="UP000663760"/>
    </source>
</evidence>
<dbReference type="InterPro" id="IPR029479">
    <property type="entry name" value="Nitroreductase"/>
</dbReference>
<feature type="region of interest" description="Disordered" evidence="1">
    <location>
        <begin position="1"/>
        <end position="61"/>
    </location>
</feature>
<dbReference type="CDD" id="cd02142">
    <property type="entry name" value="McbC_SagB-like_oxidoreductase"/>
    <property type="match status" value="2"/>
</dbReference>
<dbReference type="Pfam" id="PF00881">
    <property type="entry name" value="Nitroreductase"/>
    <property type="match status" value="1"/>
</dbReference>
<dbReference type="EMBL" id="LR746265">
    <property type="protein sequence ID" value="CAA7391690.1"/>
    <property type="molecule type" value="Genomic_DNA"/>
</dbReference>
<organism evidence="3 4">
    <name type="scientific">Spirodela intermedia</name>
    <name type="common">Intermediate duckweed</name>
    <dbReference type="NCBI Taxonomy" id="51605"/>
    <lineage>
        <taxon>Eukaryota</taxon>
        <taxon>Viridiplantae</taxon>
        <taxon>Streptophyta</taxon>
        <taxon>Embryophyta</taxon>
        <taxon>Tracheophyta</taxon>
        <taxon>Spermatophyta</taxon>
        <taxon>Magnoliopsida</taxon>
        <taxon>Liliopsida</taxon>
        <taxon>Araceae</taxon>
        <taxon>Lemnoideae</taxon>
        <taxon>Spirodela</taxon>
    </lineage>
</organism>
<protein>
    <recommendedName>
        <fullName evidence="2">Nitroreductase domain-containing protein</fullName>
    </recommendedName>
</protein>
<dbReference type="InterPro" id="IPR000415">
    <property type="entry name" value="Nitroreductase-like"/>
</dbReference>
<sequence>MLSRRTTVAAASSSPGSAGTQSAPSSSGECEPERRRRRQQAETYHEQTKHSLTDGYARGPRGLDWANQPNPFLRFLSSPLVPLQHFPLPEHRSHGKDLPLYHSVFSAVSPAAPQPLSHASISQLFYDSLSLSAWKTTGASTWSLRVNPSSGNLHPTEAYLLSPPLPSSSSTAASSSPFVAHYAPKEHALDIRAVLPPDFLPRFFPSSSILVGFSSIFWREAWKYGERAFRYCNHDVGHAIAAVAIAARALGWDARLLDGLGCTDLSNLFGLGMGTSSPHPPEQLPSRPTRGRFPWVEMEHPDCVLLVFPAGLAAGSEFSVDYASLSGEISKLRSLDWFGSPNALSKDHVCWDIIYKTAEAVEKPTTAVDRFSVDPFCGSGLLSEGLYKDLTVREVVRRRRSAVDMDGDHALKKETFYQMMLHCLPSGDLARGEKQGRPLALPFRVLPWDSEVHAALFVHRVVGLPKGVYFLVRNEDHLDSLRKAMRSEFEWEKPDGCPDGLPLYRLAWGDCQDLAKQLSCHQDIAADGCFSLGMVARFEPVLRERDAWMYPRLFWETGVLGQVLYLEAHAVGISATGIGCYFDDAVHDVLGLKGAEFQSLYHFTVGRAVQDKRIMSLPAYPGPDIDA</sequence>
<dbReference type="Gene3D" id="3.40.109.10">
    <property type="entry name" value="NADH Oxidase"/>
    <property type="match status" value="2"/>
</dbReference>
<feature type="compositionally biased region" description="Basic and acidic residues" evidence="1">
    <location>
        <begin position="31"/>
        <end position="52"/>
    </location>
</feature>
<reference evidence="3" key="1">
    <citation type="submission" date="2020-02" db="EMBL/GenBank/DDBJ databases">
        <authorList>
            <person name="Scholz U."/>
            <person name="Mascher M."/>
            <person name="Fiebig A."/>
        </authorList>
    </citation>
    <scope>NUCLEOTIDE SEQUENCE</scope>
</reference>
<dbReference type="AlphaFoldDB" id="A0A7I8K5A2"/>
<dbReference type="OrthoDB" id="1857329at2759"/>
<dbReference type="GO" id="GO:0016491">
    <property type="term" value="F:oxidoreductase activity"/>
    <property type="evidence" value="ECO:0007669"/>
    <property type="project" value="InterPro"/>
</dbReference>
<feature type="compositionally biased region" description="Low complexity" evidence="1">
    <location>
        <begin position="9"/>
        <end position="28"/>
    </location>
</feature>
<dbReference type="PANTHER" id="PTHR42741:SF3">
    <property type="entry name" value="NITROREDUCTASE FAMILY PROTEIN"/>
    <property type="match status" value="1"/>
</dbReference>
<evidence type="ECO:0000313" key="3">
    <source>
        <dbReference type="EMBL" id="CAA7391690.1"/>
    </source>
</evidence>
<dbReference type="PANTHER" id="PTHR42741">
    <property type="entry name" value="NITROREDUCTASE FAMILY PROTEIN"/>
    <property type="match status" value="1"/>
</dbReference>
<keyword evidence="4" id="KW-1185">Reference proteome</keyword>
<dbReference type="Proteomes" id="UP000663760">
    <property type="component" value="Chromosome 2"/>
</dbReference>
<evidence type="ECO:0000259" key="2">
    <source>
        <dbReference type="Pfam" id="PF00881"/>
    </source>
</evidence>
<evidence type="ECO:0000256" key="1">
    <source>
        <dbReference type="SAM" id="MobiDB-lite"/>
    </source>
</evidence>